<reference evidence="2" key="2">
    <citation type="submission" date="2020-09" db="EMBL/GenBank/DDBJ databases">
        <authorList>
            <person name="Sun Q."/>
            <person name="Zhou Y."/>
        </authorList>
    </citation>
    <scope>NUCLEOTIDE SEQUENCE</scope>
    <source>
        <strain evidence="2">CGMCC 4.7368</strain>
    </source>
</reference>
<evidence type="ECO:0000313" key="2">
    <source>
        <dbReference type="EMBL" id="GGO74418.1"/>
    </source>
</evidence>
<organism evidence="2 3">
    <name type="scientific">Nonomuraea cavernae</name>
    <dbReference type="NCBI Taxonomy" id="2045107"/>
    <lineage>
        <taxon>Bacteria</taxon>
        <taxon>Bacillati</taxon>
        <taxon>Actinomycetota</taxon>
        <taxon>Actinomycetes</taxon>
        <taxon>Streptosporangiales</taxon>
        <taxon>Streptosporangiaceae</taxon>
        <taxon>Nonomuraea</taxon>
    </lineage>
</organism>
<evidence type="ECO:0000313" key="3">
    <source>
        <dbReference type="Proteomes" id="UP000646523"/>
    </source>
</evidence>
<proteinExistence type="predicted"/>
<protein>
    <submittedName>
        <fullName evidence="2">Uncharacterized protein</fullName>
    </submittedName>
</protein>
<accession>A0A917Z6S5</accession>
<feature type="region of interest" description="Disordered" evidence="1">
    <location>
        <begin position="1"/>
        <end position="23"/>
    </location>
</feature>
<reference evidence="2" key="1">
    <citation type="journal article" date="2014" name="Int. J. Syst. Evol. Microbiol.">
        <title>Complete genome sequence of Corynebacterium casei LMG S-19264T (=DSM 44701T), isolated from a smear-ripened cheese.</title>
        <authorList>
            <consortium name="US DOE Joint Genome Institute (JGI-PGF)"/>
            <person name="Walter F."/>
            <person name="Albersmeier A."/>
            <person name="Kalinowski J."/>
            <person name="Ruckert C."/>
        </authorList>
    </citation>
    <scope>NUCLEOTIDE SEQUENCE</scope>
    <source>
        <strain evidence="2">CGMCC 4.7368</strain>
    </source>
</reference>
<name>A0A917Z6S5_9ACTN</name>
<sequence>MPAEHRTVVGSPATARQPAPGTIVTESDTRIAPPLSTSPWLSRRLFCSAEKCTLMTAYFQQKYAHPVLLASFERGHIKGVKG</sequence>
<dbReference type="Proteomes" id="UP000646523">
    <property type="component" value="Unassembled WGS sequence"/>
</dbReference>
<dbReference type="AlphaFoldDB" id="A0A917Z6S5"/>
<keyword evidence="3" id="KW-1185">Reference proteome</keyword>
<gene>
    <name evidence="2" type="ORF">GCM10012289_47020</name>
</gene>
<evidence type="ECO:0000256" key="1">
    <source>
        <dbReference type="SAM" id="MobiDB-lite"/>
    </source>
</evidence>
<dbReference type="EMBL" id="BMNH01000015">
    <property type="protein sequence ID" value="GGO74418.1"/>
    <property type="molecule type" value="Genomic_DNA"/>
</dbReference>
<comment type="caution">
    <text evidence="2">The sequence shown here is derived from an EMBL/GenBank/DDBJ whole genome shotgun (WGS) entry which is preliminary data.</text>
</comment>